<evidence type="ECO:0000256" key="2">
    <source>
        <dbReference type="SAM" id="MobiDB-lite"/>
    </source>
</evidence>
<evidence type="ECO:0000313" key="3">
    <source>
        <dbReference type="EMBL" id="KAF0709614.1"/>
    </source>
</evidence>
<keyword evidence="5" id="KW-1185">Reference proteome</keyword>
<evidence type="ECO:0000313" key="5">
    <source>
        <dbReference type="Proteomes" id="UP000332933"/>
    </source>
</evidence>
<reference evidence="3" key="2">
    <citation type="submission" date="2019-06" db="EMBL/GenBank/DDBJ databases">
        <title>Genomics analysis of Aphanomyces spp. identifies a new class of oomycete effector associated with host adaptation.</title>
        <authorList>
            <person name="Gaulin E."/>
        </authorList>
    </citation>
    <scope>NUCLEOTIDE SEQUENCE</scope>
    <source>
        <strain evidence="3">CBS 578.67</strain>
    </source>
</reference>
<dbReference type="Proteomes" id="UP000332933">
    <property type="component" value="Unassembled WGS sequence"/>
</dbReference>
<protein>
    <submittedName>
        <fullName evidence="4">Aste57867_5839 protein</fullName>
    </submittedName>
</protein>
<feature type="coiled-coil region" evidence="1">
    <location>
        <begin position="133"/>
        <end position="271"/>
    </location>
</feature>
<dbReference type="AlphaFoldDB" id="A0A485KE03"/>
<sequence length="488" mass="56871">MPDLTAHERALVANVRARKEAKAVAQKLKVAAEADRQDHLATKRNQALLQQKLKLVDNRMTLRYMKKEIVQFALHNDTSKKKSDRKAKARASTVPETGSGATNNAAETLDRMTVDVDEERRRPPRHRPPNAWAKLYELEVEEVKQEKEAKHKAVVESMQVARSCLKQQEEEKRRVKKLEIEREAQYFAQQEEELKRHAEHVKQLQVAKDEAQQKTKKEFTVMVEQARQRREVQKKAKLDAELRDVERTKAAMEAENRRLEEIKRVKAVQAEQVKIENQKLLDGIHLTDTHETLTGVVAKKEEKLREYEYDNKLTQMYKEKLARQEAARLAALQKTYERQEKRVTMALLNVVSAEERALEDEKRAAVVQAQEQVKEDARLEEKRRRQREQDRIQGEELRKQQEEKRRRQAEEKARAAHIDEIGAQDALAAEMAARAKQAKKDAVNREYREKLAQQMTTEQFQKATTDKWNMSQLEMKLNSSTLKKAGVL</sequence>
<feature type="region of interest" description="Disordered" evidence="2">
    <location>
        <begin position="77"/>
        <end position="107"/>
    </location>
</feature>
<feature type="region of interest" description="Disordered" evidence="2">
    <location>
        <begin position="376"/>
        <end position="415"/>
    </location>
</feature>
<organism evidence="4 5">
    <name type="scientific">Aphanomyces stellatus</name>
    <dbReference type="NCBI Taxonomy" id="120398"/>
    <lineage>
        <taxon>Eukaryota</taxon>
        <taxon>Sar</taxon>
        <taxon>Stramenopiles</taxon>
        <taxon>Oomycota</taxon>
        <taxon>Saprolegniomycetes</taxon>
        <taxon>Saprolegniales</taxon>
        <taxon>Verrucalvaceae</taxon>
        <taxon>Aphanomyces</taxon>
    </lineage>
</organism>
<name>A0A485KE03_9STRA</name>
<gene>
    <name evidence="4" type="primary">Aste57867_5839</name>
    <name evidence="3" type="ORF">As57867_005825</name>
    <name evidence="4" type="ORF">ASTE57867_5839</name>
</gene>
<dbReference type="EMBL" id="VJMH01002226">
    <property type="protein sequence ID" value="KAF0709614.1"/>
    <property type="molecule type" value="Genomic_DNA"/>
</dbReference>
<evidence type="ECO:0000313" key="4">
    <source>
        <dbReference type="EMBL" id="VFT82862.1"/>
    </source>
</evidence>
<evidence type="ECO:0000256" key="1">
    <source>
        <dbReference type="SAM" id="Coils"/>
    </source>
</evidence>
<dbReference type="EMBL" id="CAADRA010002228">
    <property type="protein sequence ID" value="VFT82862.1"/>
    <property type="molecule type" value="Genomic_DNA"/>
</dbReference>
<proteinExistence type="predicted"/>
<dbReference type="OrthoDB" id="125285at2759"/>
<feature type="compositionally biased region" description="Polar residues" evidence="2">
    <location>
        <begin position="94"/>
        <end position="106"/>
    </location>
</feature>
<keyword evidence="1" id="KW-0175">Coiled coil</keyword>
<accession>A0A485KE03</accession>
<reference evidence="4 5" key="1">
    <citation type="submission" date="2019-03" db="EMBL/GenBank/DDBJ databases">
        <authorList>
            <person name="Gaulin E."/>
            <person name="Dumas B."/>
        </authorList>
    </citation>
    <scope>NUCLEOTIDE SEQUENCE [LARGE SCALE GENOMIC DNA]</scope>
    <source>
        <strain evidence="4">CBS 568.67</strain>
    </source>
</reference>